<feature type="binding site" evidence="5">
    <location>
        <position position="65"/>
    </location>
    <ligand>
        <name>S-adenosyl-L-methionine</name>
        <dbReference type="ChEBI" id="CHEBI:59789"/>
    </ligand>
</feature>
<organism evidence="6 7">
    <name type="scientific">Porphyromonas levii</name>
    <dbReference type="NCBI Taxonomy" id="28114"/>
    <lineage>
        <taxon>Bacteria</taxon>
        <taxon>Pseudomonadati</taxon>
        <taxon>Bacteroidota</taxon>
        <taxon>Bacteroidia</taxon>
        <taxon>Bacteroidales</taxon>
        <taxon>Porphyromonadaceae</taxon>
        <taxon>Porphyromonas</taxon>
    </lineage>
</organism>
<comment type="pathway">
    <text evidence="5">Quinol/quinone metabolism; menaquinone biosynthesis; menaquinol from 1,4-dihydroxy-2-naphthoate: step 2/2.</text>
</comment>
<dbReference type="OrthoDB" id="9808140at2"/>
<keyword evidence="1 5" id="KW-0474">Menaquinone biosynthesis</keyword>
<dbReference type="EMBL" id="SPNC01000100">
    <property type="protein sequence ID" value="TFH94632.1"/>
    <property type="molecule type" value="Genomic_DNA"/>
</dbReference>
<evidence type="ECO:0000313" key="6">
    <source>
        <dbReference type="EMBL" id="TFH94632.1"/>
    </source>
</evidence>
<evidence type="ECO:0000256" key="5">
    <source>
        <dbReference type="HAMAP-Rule" id="MF_01813"/>
    </source>
</evidence>
<comment type="caution">
    <text evidence="6">The sequence shown here is derived from an EMBL/GenBank/DDBJ whole genome shotgun (WGS) entry which is preliminary data.</text>
</comment>
<comment type="similarity">
    <text evidence="5">Belongs to the class I-like SAM-binding methyltransferase superfamily. MenG/UbiE family.</text>
</comment>
<sequence>MAQGEQIKGESFAGRIRAMFDSIAPTYDVLNRVNSFGLDIHWRRDLVRRVSNERPLRILDLAAGTADLSIMLAQKCPNATVIASDLSIGMLEIGEQKVREAGLKQVEFKVANALDLPFDNDSFDAATCAFGIRNFESIQKGYEELFRVLRPGGMVAILELCEPENGFLNLAYNVHMKAVVPVASSLIGHHKDAYDYLAKSIHKVPHREGMEQLMQKAGLVNTYYKIYPPGVCGLYVGYKPLREESAQHQERIYSLQHRR</sequence>
<dbReference type="AlphaFoldDB" id="A0A4Y8WN48"/>
<dbReference type="GO" id="GO:0009234">
    <property type="term" value="P:menaquinone biosynthetic process"/>
    <property type="evidence" value="ECO:0007669"/>
    <property type="project" value="UniProtKB-UniRule"/>
</dbReference>
<dbReference type="UniPathway" id="UPA00079">
    <property type="reaction ID" value="UER00169"/>
</dbReference>
<dbReference type="EC" id="2.1.1.163" evidence="5"/>
<evidence type="ECO:0000313" key="7">
    <source>
        <dbReference type="Proteomes" id="UP000297225"/>
    </source>
</evidence>
<name>A0A4Y8WN48_9PORP</name>
<gene>
    <name evidence="6" type="primary">ubiE</name>
    <name evidence="5" type="synonym">menG</name>
    <name evidence="6" type="ORF">E4P47_06665</name>
</gene>
<dbReference type="PROSITE" id="PS51608">
    <property type="entry name" value="SAM_MT_UBIE"/>
    <property type="match status" value="1"/>
</dbReference>
<keyword evidence="2 5" id="KW-0489">Methyltransferase</keyword>
<comment type="catalytic activity">
    <reaction evidence="5">
        <text>a 2-demethylmenaquinol + S-adenosyl-L-methionine = a menaquinol + S-adenosyl-L-homocysteine + H(+)</text>
        <dbReference type="Rhea" id="RHEA:42640"/>
        <dbReference type="Rhea" id="RHEA-COMP:9539"/>
        <dbReference type="Rhea" id="RHEA-COMP:9563"/>
        <dbReference type="ChEBI" id="CHEBI:15378"/>
        <dbReference type="ChEBI" id="CHEBI:18151"/>
        <dbReference type="ChEBI" id="CHEBI:55437"/>
        <dbReference type="ChEBI" id="CHEBI:57856"/>
        <dbReference type="ChEBI" id="CHEBI:59789"/>
        <dbReference type="EC" id="2.1.1.163"/>
    </reaction>
</comment>
<dbReference type="HAMAP" id="MF_01813">
    <property type="entry name" value="MenG_UbiE_methyltr"/>
    <property type="match status" value="1"/>
</dbReference>
<dbReference type="InterPro" id="IPR023576">
    <property type="entry name" value="UbiE/COQ5_MeTrFase_CS"/>
</dbReference>
<dbReference type="GO" id="GO:0043770">
    <property type="term" value="F:demethylmenaquinone methyltransferase activity"/>
    <property type="evidence" value="ECO:0007669"/>
    <property type="project" value="UniProtKB-UniRule"/>
</dbReference>
<accession>A0A4Y8WN48</accession>
<reference evidence="6 7" key="1">
    <citation type="submission" date="2019-03" db="EMBL/GenBank/DDBJ databases">
        <title>Porphyromonas levii Isolated from the Uterus of Dairy Cows.</title>
        <authorList>
            <person name="Francis A.M."/>
        </authorList>
    </citation>
    <scope>NUCLEOTIDE SEQUENCE [LARGE SCALE GENOMIC DNA]</scope>
    <source>
        <strain evidence="6 7">AF5678</strain>
    </source>
</reference>
<keyword evidence="3 5" id="KW-0808">Transferase</keyword>
<dbReference type="InterPro" id="IPR029063">
    <property type="entry name" value="SAM-dependent_MTases_sf"/>
</dbReference>
<dbReference type="PROSITE" id="PS01183">
    <property type="entry name" value="UBIE_1"/>
    <property type="match status" value="1"/>
</dbReference>
<dbReference type="Pfam" id="PF01209">
    <property type="entry name" value="Ubie_methyltran"/>
    <property type="match status" value="1"/>
</dbReference>
<feature type="binding site" evidence="5">
    <location>
        <begin position="112"/>
        <end position="113"/>
    </location>
    <ligand>
        <name>S-adenosyl-L-methionine</name>
        <dbReference type="ChEBI" id="CHEBI:59789"/>
    </ligand>
</feature>
<evidence type="ECO:0000256" key="3">
    <source>
        <dbReference type="ARBA" id="ARBA00022679"/>
    </source>
</evidence>
<keyword evidence="7" id="KW-1185">Reference proteome</keyword>
<dbReference type="CDD" id="cd02440">
    <property type="entry name" value="AdoMet_MTases"/>
    <property type="match status" value="1"/>
</dbReference>
<dbReference type="NCBIfam" id="NF001244">
    <property type="entry name" value="PRK00216.1-5"/>
    <property type="match status" value="1"/>
</dbReference>
<evidence type="ECO:0000256" key="1">
    <source>
        <dbReference type="ARBA" id="ARBA00022428"/>
    </source>
</evidence>
<feature type="binding site" evidence="5">
    <location>
        <position position="85"/>
    </location>
    <ligand>
        <name>S-adenosyl-L-methionine</name>
        <dbReference type="ChEBI" id="CHEBI:59789"/>
    </ligand>
</feature>
<dbReference type="STRING" id="1122973.GCA_000379925_01083"/>
<dbReference type="Proteomes" id="UP000297225">
    <property type="component" value="Unassembled WGS sequence"/>
</dbReference>
<dbReference type="SUPFAM" id="SSF53335">
    <property type="entry name" value="S-adenosyl-L-methionine-dependent methyltransferases"/>
    <property type="match status" value="1"/>
</dbReference>
<comment type="function">
    <text evidence="5">Methyltransferase required for the conversion of demethylmenaquinol (DMKH2) to menaquinol (MKH2).</text>
</comment>
<comment type="caution">
    <text evidence="5">Lacks conserved residue(s) required for the propagation of feature annotation.</text>
</comment>
<dbReference type="GO" id="GO:0032259">
    <property type="term" value="P:methylation"/>
    <property type="evidence" value="ECO:0007669"/>
    <property type="project" value="UniProtKB-KW"/>
</dbReference>
<evidence type="ECO:0000256" key="4">
    <source>
        <dbReference type="ARBA" id="ARBA00022691"/>
    </source>
</evidence>
<dbReference type="InterPro" id="IPR004033">
    <property type="entry name" value="UbiE/COQ5_MeTrFase"/>
</dbReference>
<dbReference type="PANTHER" id="PTHR43591:SF24">
    <property type="entry name" value="2-METHOXY-6-POLYPRENYL-1,4-BENZOQUINOL METHYLASE, MITOCHONDRIAL"/>
    <property type="match status" value="1"/>
</dbReference>
<proteinExistence type="inferred from homology"/>
<keyword evidence="4 5" id="KW-0949">S-adenosyl-L-methionine</keyword>
<evidence type="ECO:0000256" key="2">
    <source>
        <dbReference type="ARBA" id="ARBA00022603"/>
    </source>
</evidence>
<protein>
    <recommendedName>
        <fullName evidence="5">Demethylmenaquinone methyltransferase</fullName>
        <ecNumber evidence="5">2.1.1.163</ecNumber>
    </recommendedName>
</protein>
<dbReference type="Gene3D" id="3.40.50.150">
    <property type="entry name" value="Vaccinia Virus protein VP39"/>
    <property type="match status" value="1"/>
</dbReference>
<dbReference type="NCBIfam" id="TIGR01934">
    <property type="entry name" value="MenG_MenH_UbiE"/>
    <property type="match status" value="1"/>
</dbReference>
<dbReference type="PANTHER" id="PTHR43591">
    <property type="entry name" value="METHYLTRANSFERASE"/>
    <property type="match status" value="1"/>
</dbReference>